<dbReference type="AlphaFoldDB" id="A0AAN9J962"/>
<reference evidence="2 3" key="1">
    <citation type="submission" date="2024-01" db="EMBL/GenBank/DDBJ databases">
        <title>The genomes of 5 underutilized Papilionoideae crops provide insights into root nodulation and disease resistance.</title>
        <authorList>
            <person name="Yuan L."/>
        </authorList>
    </citation>
    <scope>NUCLEOTIDE SEQUENCE [LARGE SCALE GENOMIC DNA]</scope>
    <source>
        <strain evidence="2">LY-2023</strain>
        <tissue evidence="2">Leaf</tissue>
    </source>
</reference>
<dbReference type="EMBL" id="JAYKXN010000004">
    <property type="protein sequence ID" value="KAK7293806.1"/>
    <property type="molecule type" value="Genomic_DNA"/>
</dbReference>
<name>A0AAN9J962_CLITE</name>
<organism evidence="2 3">
    <name type="scientific">Clitoria ternatea</name>
    <name type="common">Butterfly pea</name>
    <dbReference type="NCBI Taxonomy" id="43366"/>
    <lineage>
        <taxon>Eukaryota</taxon>
        <taxon>Viridiplantae</taxon>
        <taxon>Streptophyta</taxon>
        <taxon>Embryophyta</taxon>
        <taxon>Tracheophyta</taxon>
        <taxon>Spermatophyta</taxon>
        <taxon>Magnoliopsida</taxon>
        <taxon>eudicotyledons</taxon>
        <taxon>Gunneridae</taxon>
        <taxon>Pentapetalae</taxon>
        <taxon>rosids</taxon>
        <taxon>fabids</taxon>
        <taxon>Fabales</taxon>
        <taxon>Fabaceae</taxon>
        <taxon>Papilionoideae</taxon>
        <taxon>50 kb inversion clade</taxon>
        <taxon>NPAAA clade</taxon>
        <taxon>indigoferoid/millettioid clade</taxon>
        <taxon>Phaseoleae</taxon>
        <taxon>Clitoria</taxon>
    </lineage>
</organism>
<protein>
    <submittedName>
        <fullName evidence="2">Uncharacterized protein</fullName>
    </submittedName>
</protein>
<feature type="region of interest" description="Disordered" evidence="1">
    <location>
        <begin position="97"/>
        <end position="118"/>
    </location>
</feature>
<accession>A0AAN9J962</accession>
<evidence type="ECO:0000313" key="2">
    <source>
        <dbReference type="EMBL" id="KAK7293806.1"/>
    </source>
</evidence>
<gene>
    <name evidence="2" type="ORF">RJT34_16681</name>
</gene>
<keyword evidence="3" id="KW-1185">Reference proteome</keyword>
<feature type="compositionally biased region" description="Low complexity" evidence="1">
    <location>
        <begin position="107"/>
        <end position="118"/>
    </location>
</feature>
<feature type="region of interest" description="Disordered" evidence="1">
    <location>
        <begin position="1"/>
        <end position="25"/>
    </location>
</feature>
<sequence>MDYKPTKESPSQKKLLPKPFPSSKTQAIARGQRELMEMVKNMPESCYELSLKDLVERPREENKNVDKKGHVKTIRNKNNIDSGGGYYLKMMFPISFGSKKNNKKSESSLVNKNLSPRT</sequence>
<evidence type="ECO:0000313" key="3">
    <source>
        <dbReference type="Proteomes" id="UP001359559"/>
    </source>
</evidence>
<dbReference type="Proteomes" id="UP001359559">
    <property type="component" value="Unassembled WGS sequence"/>
</dbReference>
<dbReference type="PANTHER" id="PTHR34193:SF1">
    <property type="entry name" value="EXPRESSED PROTEIN"/>
    <property type="match status" value="1"/>
</dbReference>
<feature type="compositionally biased region" description="Basic and acidic residues" evidence="1">
    <location>
        <begin position="1"/>
        <end position="11"/>
    </location>
</feature>
<evidence type="ECO:0000256" key="1">
    <source>
        <dbReference type="SAM" id="MobiDB-lite"/>
    </source>
</evidence>
<proteinExistence type="predicted"/>
<comment type="caution">
    <text evidence="2">The sequence shown here is derived from an EMBL/GenBank/DDBJ whole genome shotgun (WGS) entry which is preliminary data.</text>
</comment>
<dbReference type="PANTHER" id="PTHR34193">
    <property type="entry name" value="OS11G0199801 PROTEIN"/>
    <property type="match status" value="1"/>
</dbReference>